<dbReference type="Pfam" id="PF07776">
    <property type="entry name" value="zf-AD"/>
    <property type="match status" value="1"/>
</dbReference>
<feature type="binding site" evidence="1">
    <location>
        <position position="52"/>
    </location>
    <ligand>
        <name>Zn(2+)</name>
        <dbReference type="ChEBI" id="CHEBI:29105"/>
    </ligand>
</feature>
<evidence type="ECO:0000313" key="4">
    <source>
        <dbReference type="EMBL" id="EDX03722.1"/>
    </source>
</evidence>
<dbReference type="InterPro" id="IPR012934">
    <property type="entry name" value="Znf_AD"/>
</dbReference>
<dbReference type="EMBL" id="CM000361">
    <property type="protein sequence ID" value="EDX03722.1"/>
    <property type="molecule type" value="Genomic_DNA"/>
</dbReference>
<evidence type="ECO:0000259" key="3">
    <source>
        <dbReference type="PROSITE" id="PS51915"/>
    </source>
</evidence>
<accession>B4QA84</accession>
<evidence type="ECO:0000256" key="2">
    <source>
        <dbReference type="SAM" id="MobiDB-lite"/>
    </source>
</evidence>
<dbReference type="PROSITE" id="PS51915">
    <property type="entry name" value="ZAD"/>
    <property type="match status" value="1"/>
</dbReference>
<protein>
    <submittedName>
        <fullName evidence="4">GD23291</fullName>
    </submittedName>
</protein>
<dbReference type="HOGENOM" id="CLU_626386_0_0_1"/>
<dbReference type="AlphaFoldDB" id="B4QA84"/>
<feature type="binding site" evidence="1">
    <location>
        <position position="2"/>
    </location>
    <ligand>
        <name>Zn(2+)</name>
        <dbReference type="ChEBI" id="CHEBI:29105"/>
    </ligand>
</feature>
<gene>
    <name evidence="4" type="primary">Dsim\GD23291</name>
    <name evidence="4" type="ORF">Dsim_GD23291</name>
</gene>
<dbReference type="Bgee" id="FBgn0269320">
    <property type="expression patterns" value="Expressed in female reproductive system and 3 other cell types or tissues"/>
</dbReference>
<feature type="binding site" evidence="1">
    <location>
        <position position="5"/>
    </location>
    <ligand>
        <name>Zn(2+)</name>
        <dbReference type="ChEBI" id="CHEBI:29105"/>
    </ligand>
</feature>
<feature type="compositionally biased region" description="Low complexity" evidence="2">
    <location>
        <begin position="268"/>
        <end position="286"/>
    </location>
</feature>
<dbReference type="STRING" id="7240.B4QA84"/>
<dbReference type="Proteomes" id="UP000000304">
    <property type="component" value="Chromosome 2L"/>
</dbReference>
<feature type="region of interest" description="Disordered" evidence="2">
    <location>
        <begin position="256"/>
        <end position="315"/>
    </location>
</feature>
<proteinExistence type="predicted"/>
<evidence type="ECO:0000256" key="1">
    <source>
        <dbReference type="PROSITE-ProRule" id="PRU01263"/>
    </source>
</evidence>
<dbReference type="SUPFAM" id="SSF57716">
    <property type="entry name" value="Glucocorticoid receptor-like (DNA-binding domain)"/>
    <property type="match status" value="1"/>
</dbReference>
<keyword evidence="5" id="KW-1185">Reference proteome</keyword>
<feature type="binding site" evidence="1">
    <location>
        <position position="49"/>
    </location>
    <ligand>
        <name>Zn(2+)</name>
        <dbReference type="ChEBI" id="CHEBI:29105"/>
    </ligand>
</feature>
<keyword evidence="1" id="KW-0862">Zinc</keyword>
<dbReference type="GO" id="GO:0005634">
    <property type="term" value="C:nucleus"/>
    <property type="evidence" value="ECO:0007669"/>
    <property type="project" value="InterPro"/>
</dbReference>
<reference evidence="4 5" key="1">
    <citation type="journal article" date="2007" name="Nature">
        <title>Evolution of genes and genomes on the Drosophila phylogeny.</title>
        <authorList>
            <consortium name="Drosophila 12 Genomes Consortium"/>
            <person name="Clark A.G."/>
            <person name="Eisen M.B."/>
            <person name="Smith D.R."/>
            <person name="Bergman C.M."/>
            <person name="Oliver B."/>
            <person name="Markow T.A."/>
            <person name="Kaufman T.C."/>
            <person name="Kellis M."/>
            <person name="Gelbart W."/>
            <person name="Iyer V.N."/>
            <person name="Pollard D.A."/>
            <person name="Sackton T.B."/>
            <person name="Larracuente A.M."/>
            <person name="Singh N.D."/>
            <person name="Abad J.P."/>
            <person name="Abt D.N."/>
            <person name="Adryan B."/>
            <person name="Aguade M."/>
            <person name="Akashi H."/>
            <person name="Anderson W.W."/>
            <person name="Aquadro C.F."/>
            <person name="Ardell D.H."/>
            <person name="Arguello R."/>
            <person name="Artieri C.G."/>
            <person name="Barbash D.A."/>
            <person name="Barker D."/>
            <person name="Barsanti P."/>
            <person name="Batterham P."/>
            <person name="Batzoglou S."/>
            <person name="Begun D."/>
            <person name="Bhutkar A."/>
            <person name="Blanco E."/>
            <person name="Bosak S.A."/>
            <person name="Bradley R.K."/>
            <person name="Brand A.D."/>
            <person name="Brent M.R."/>
            <person name="Brooks A.N."/>
            <person name="Brown R.H."/>
            <person name="Butlin R.K."/>
            <person name="Caggese C."/>
            <person name="Calvi B.R."/>
            <person name="Bernardo de Carvalho A."/>
            <person name="Caspi A."/>
            <person name="Castrezana S."/>
            <person name="Celniker S.E."/>
            <person name="Chang J.L."/>
            <person name="Chapple C."/>
            <person name="Chatterji S."/>
            <person name="Chinwalla A."/>
            <person name="Civetta A."/>
            <person name="Clifton S.W."/>
            <person name="Comeron J.M."/>
            <person name="Costello J.C."/>
            <person name="Coyne J.A."/>
            <person name="Daub J."/>
            <person name="David R.G."/>
            <person name="Delcher A.L."/>
            <person name="Delehaunty K."/>
            <person name="Do C.B."/>
            <person name="Ebling H."/>
            <person name="Edwards K."/>
            <person name="Eickbush T."/>
            <person name="Evans J.D."/>
            <person name="Filipski A."/>
            <person name="Findeiss S."/>
            <person name="Freyhult E."/>
            <person name="Fulton L."/>
            <person name="Fulton R."/>
            <person name="Garcia A.C."/>
            <person name="Gardiner A."/>
            <person name="Garfield D.A."/>
            <person name="Garvin B.E."/>
            <person name="Gibson G."/>
            <person name="Gilbert D."/>
            <person name="Gnerre S."/>
            <person name="Godfrey J."/>
            <person name="Good R."/>
            <person name="Gotea V."/>
            <person name="Gravely B."/>
            <person name="Greenberg A.J."/>
            <person name="Griffiths-Jones S."/>
            <person name="Gross S."/>
            <person name="Guigo R."/>
            <person name="Gustafson E.A."/>
            <person name="Haerty W."/>
            <person name="Hahn M.W."/>
            <person name="Halligan D.L."/>
            <person name="Halpern A.L."/>
            <person name="Halter G.M."/>
            <person name="Han M.V."/>
            <person name="Heger A."/>
            <person name="Hillier L."/>
            <person name="Hinrichs A.S."/>
            <person name="Holmes I."/>
            <person name="Hoskins R.A."/>
            <person name="Hubisz M.J."/>
            <person name="Hultmark D."/>
            <person name="Huntley M.A."/>
            <person name="Jaffe D.B."/>
            <person name="Jagadeeshan S."/>
            <person name="Jeck W.R."/>
            <person name="Johnson J."/>
            <person name="Jones C.D."/>
            <person name="Jordan W.C."/>
            <person name="Karpen G.H."/>
            <person name="Kataoka E."/>
            <person name="Keightley P.D."/>
            <person name="Kheradpour P."/>
            <person name="Kirkness E.F."/>
            <person name="Koerich L.B."/>
            <person name="Kristiansen K."/>
            <person name="Kudrna D."/>
            <person name="Kulathinal R.J."/>
            <person name="Kumar S."/>
            <person name="Kwok R."/>
            <person name="Lander E."/>
            <person name="Langley C.H."/>
            <person name="Lapoint R."/>
            <person name="Lazzaro B.P."/>
            <person name="Lee S.J."/>
            <person name="Levesque L."/>
            <person name="Li R."/>
            <person name="Lin C.F."/>
            <person name="Lin M.F."/>
            <person name="Lindblad-Toh K."/>
            <person name="Llopart A."/>
            <person name="Long M."/>
            <person name="Low L."/>
            <person name="Lozovsky E."/>
            <person name="Lu J."/>
            <person name="Luo M."/>
            <person name="Machado C.A."/>
            <person name="Makalowski W."/>
            <person name="Marzo M."/>
            <person name="Matsuda M."/>
            <person name="Matzkin L."/>
            <person name="McAllister B."/>
            <person name="McBride C.S."/>
            <person name="McKernan B."/>
            <person name="McKernan K."/>
            <person name="Mendez-Lago M."/>
            <person name="Minx P."/>
            <person name="Mollenhauer M.U."/>
            <person name="Montooth K."/>
            <person name="Mount S.M."/>
            <person name="Mu X."/>
            <person name="Myers E."/>
            <person name="Negre B."/>
            <person name="Newfeld S."/>
            <person name="Nielsen R."/>
            <person name="Noor M.A."/>
            <person name="O'Grady P."/>
            <person name="Pachter L."/>
            <person name="Papaceit M."/>
            <person name="Parisi M.J."/>
            <person name="Parisi M."/>
            <person name="Parts L."/>
            <person name="Pedersen J.S."/>
            <person name="Pesole G."/>
            <person name="Phillippy A.M."/>
            <person name="Ponting C.P."/>
            <person name="Pop M."/>
            <person name="Porcelli D."/>
            <person name="Powell J.R."/>
            <person name="Prohaska S."/>
            <person name="Pruitt K."/>
            <person name="Puig M."/>
            <person name="Quesneville H."/>
            <person name="Ram K.R."/>
            <person name="Rand D."/>
            <person name="Rasmussen M.D."/>
            <person name="Reed L.K."/>
            <person name="Reenan R."/>
            <person name="Reily A."/>
            <person name="Remington K.A."/>
            <person name="Rieger T.T."/>
            <person name="Ritchie M.G."/>
            <person name="Robin C."/>
            <person name="Rogers Y.H."/>
            <person name="Rohde C."/>
            <person name="Rozas J."/>
            <person name="Rubenfield M.J."/>
            <person name="Ruiz A."/>
            <person name="Russo S."/>
            <person name="Salzberg S.L."/>
            <person name="Sanchez-Gracia A."/>
            <person name="Saranga D.J."/>
            <person name="Sato H."/>
            <person name="Schaeffer S.W."/>
            <person name="Schatz M.C."/>
            <person name="Schlenke T."/>
            <person name="Schwartz R."/>
            <person name="Segarra C."/>
            <person name="Singh R.S."/>
            <person name="Sirot L."/>
            <person name="Sirota M."/>
            <person name="Sisneros N.B."/>
            <person name="Smith C.D."/>
            <person name="Smith T.F."/>
            <person name="Spieth J."/>
            <person name="Stage D.E."/>
            <person name="Stark A."/>
            <person name="Stephan W."/>
            <person name="Strausberg R.L."/>
            <person name="Strempel S."/>
            <person name="Sturgill D."/>
            <person name="Sutton G."/>
            <person name="Sutton G.G."/>
            <person name="Tao W."/>
            <person name="Teichmann S."/>
            <person name="Tobari Y.N."/>
            <person name="Tomimura Y."/>
            <person name="Tsolas J.M."/>
            <person name="Valente V.L."/>
            <person name="Venter E."/>
            <person name="Venter J.C."/>
            <person name="Vicario S."/>
            <person name="Vieira F.G."/>
            <person name="Vilella A.J."/>
            <person name="Villasante A."/>
            <person name="Walenz B."/>
            <person name="Wang J."/>
            <person name="Wasserman M."/>
            <person name="Watts T."/>
            <person name="Wilson D."/>
            <person name="Wilson R.K."/>
            <person name="Wing R.A."/>
            <person name="Wolfner M.F."/>
            <person name="Wong A."/>
            <person name="Wong G.K."/>
            <person name="Wu C.I."/>
            <person name="Wu G."/>
            <person name="Yamamoto D."/>
            <person name="Yang H.P."/>
            <person name="Yang S.P."/>
            <person name="Yorke J.A."/>
            <person name="Yoshida K."/>
            <person name="Zdobnov E."/>
            <person name="Zhang P."/>
            <person name="Zhang Y."/>
            <person name="Zimin A.V."/>
            <person name="Baldwin J."/>
            <person name="Abdouelleil A."/>
            <person name="Abdulkadir J."/>
            <person name="Abebe A."/>
            <person name="Abera B."/>
            <person name="Abreu J."/>
            <person name="Acer S.C."/>
            <person name="Aftuck L."/>
            <person name="Alexander A."/>
            <person name="An P."/>
            <person name="Anderson E."/>
            <person name="Anderson S."/>
            <person name="Arachi H."/>
            <person name="Azer M."/>
            <person name="Bachantsang P."/>
            <person name="Barry A."/>
            <person name="Bayul T."/>
            <person name="Berlin A."/>
            <person name="Bessette D."/>
            <person name="Bloom T."/>
            <person name="Blye J."/>
            <person name="Boguslavskiy L."/>
            <person name="Bonnet C."/>
            <person name="Boukhgalter B."/>
            <person name="Bourzgui I."/>
            <person name="Brown A."/>
            <person name="Cahill P."/>
            <person name="Channer S."/>
            <person name="Cheshatsang Y."/>
            <person name="Chuda L."/>
            <person name="Citroen M."/>
            <person name="Collymore A."/>
            <person name="Cooke P."/>
            <person name="Costello M."/>
            <person name="D'Aco K."/>
            <person name="Daza R."/>
            <person name="De Haan G."/>
            <person name="DeGray S."/>
            <person name="DeMaso C."/>
            <person name="Dhargay N."/>
            <person name="Dooley K."/>
            <person name="Dooley E."/>
            <person name="Doricent M."/>
            <person name="Dorje P."/>
            <person name="Dorjee K."/>
            <person name="Dupes A."/>
            <person name="Elong R."/>
            <person name="Falk J."/>
            <person name="Farina A."/>
            <person name="Faro S."/>
            <person name="Ferguson D."/>
            <person name="Fisher S."/>
            <person name="Foley C.D."/>
            <person name="Franke A."/>
            <person name="Friedrich D."/>
            <person name="Gadbois L."/>
            <person name="Gearin G."/>
            <person name="Gearin C.R."/>
            <person name="Giannoukos G."/>
            <person name="Goode T."/>
            <person name="Graham J."/>
            <person name="Grandbois E."/>
            <person name="Grewal S."/>
            <person name="Gyaltsen K."/>
            <person name="Hafez N."/>
            <person name="Hagos B."/>
            <person name="Hall J."/>
            <person name="Henson C."/>
            <person name="Hollinger A."/>
            <person name="Honan T."/>
            <person name="Huard M.D."/>
            <person name="Hughes L."/>
            <person name="Hurhula B."/>
            <person name="Husby M.E."/>
            <person name="Kamat A."/>
            <person name="Kanga B."/>
            <person name="Kashin S."/>
            <person name="Khazanovich D."/>
            <person name="Kisner P."/>
            <person name="Lance K."/>
            <person name="Lara M."/>
            <person name="Lee W."/>
            <person name="Lennon N."/>
            <person name="Letendre F."/>
            <person name="LeVine R."/>
            <person name="Lipovsky A."/>
            <person name="Liu X."/>
            <person name="Liu J."/>
            <person name="Liu S."/>
            <person name="Lokyitsang T."/>
            <person name="Lokyitsang Y."/>
            <person name="Lubonja R."/>
            <person name="Lui A."/>
            <person name="MacDonald P."/>
            <person name="Magnisalis V."/>
            <person name="Maru K."/>
            <person name="Matthews C."/>
            <person name="McCusker W."/>
            <person name="McDonough S."/>
            <person name="Mehta T."/>
            <person name="Meldrim J."/>
            <person name="Meneus L."/>
            <person name="Mihai O."/>
            <person name="Mihalev A."/>
            <person name="Mihova T."/>
            <person name="Mittelman R."/>
            <person name="Mlenga V."/>
            <person name="Montmayeur A."/>
            <person name="Mulrain L."/>
            <person name="Navidi A."/>
            <person name="Naylor J."/>
            <person name="Negash T."/>
            <person name="Nguyen T."/>
            <person name="Nguyen N."/>
            <person name="Nicol R."/>
            <person name="Norbu C."/>
            <person name="Norbu N."/>
            <person name="Novod N."/>
            <person name="O'Neill B."/>
            <person name="Osman S."/>
            <person name="Markiewicz E."/>
            <person name="Oyono O.L."/>
            <person name="Patti C."/>
            <person name="Phunkhang P."/>
            <person name="Pierre F."/>
            <person name="Priest M."/>
            <person name="Raghuraman S."/>
            <person name="Rege F."/>
            <person name="Reyes R."/>
            <person name="Rise C."/>
            <person name="Rogov P."/>
            <person name="Ross K."/>
            <person name="Ryan E."/>
            <person name="Settipalli S."/>
            <person name="Shea T."/>
            <person name="Sherpa N."/>
            <person name="Shi L."/>
            <person name="Shih D."/>
            <person name="Sparrow T."/>
            <person name="Spaulding J."/>
            <person name="Stalker J."/>
            <person name="Stange-Thomann N."/>
            <person name="Stavropoulos S."/>
            <person name="Stone C."/>
            <person name="Strader C."/>
            <person name="Tesfaye S."/>
            <person name="Thomson T."/>
            <person name="Thoulutsang Y."/>
            <person name="Thoulutsang D."/>
            <person name="Topham K."/>
            <person name="Topping I."/>
            <person name="Tsamla T."/>
            <person name="Vassiliev H."/>
            <person name="Vo A."/>
            <person name="Wangchuk T."/>
            <person name="Wangdi T."/>
            <person name="Weiand M."/>
            <person name="Wilkinson J."/>
            <person name="Wilson A."/>
            <person name="Yadav S."/>
            <person name="Young G."/>
            <person name="Yu Q."/>
            <person name="Zembek L."/>
            <person name="Zhong D."/>
            <person name="Zimmer A."/>
            <person name="Zwirko Z."/>
            <person name="Jaffe D.B."/>
            <person name="Alvarez P."/>
            <person name="Brockman W."/>
            <person name="Butler J."/>
            <person name="Chin C."/>
            <person name="Gnerre S."/>
            <person name="Grabherr M."/>
            <person name="Kleber M."/>
            <person name="Mauceli E."/>
            <person name="MacCallum I."/>
        </authorList>
    </citation>
    <scope>NUCLEOTIDE SEQUENCE [LARGE SCALE GENOMIC DNA]</scope>
    <source>
        <strain evidence="5">white501</strain>
    </source>
</reference>
<dbReference type="PhylomeDB" id="B4QA84"/>
<organism evidence="4 5">
    <name type="scientific">Drosophila simulans</name>
    <name type="common">Fruit fly</name>
    <dbReference type="NCBI Taxonomy" id="7240"/>
    <lineage>
        <taxon>Eukaryota</taxon>
        <taxon>Metazoa</taxon>
        <taxon>Ecdysozoa</taxon>
        <taxon>Arthropoda</taxon>
        <taxon>Hexapoda</taxon>
        <taxon>Insecta</taxon>
        <taxon>Pterygota</taxon>
        <taxon>Neoptera</taxon>
        <taxon>Endopterygota</taxon>
        <taxon>Diptera</taxon>
        <taxon>Brachycera</taxon>
        <taxon>Muscomorpha</taxon>
        <taxon>Ephydroidea</taxon>
        <taxon>Drosophilidae</taxon>
        <taxon>Drosophila</taxon>
        <taxon>Sophophora</taxon>
    </lineage>
</organism>
<keyword evidence="1" id="KW-0863">Zinc-finger</keyword>
<sequence length="438" mass="49234">TCRICTKRSNFVINIFDGPSESGLSNVDVVSHYTGLPVRRGDSLPETVCSLCLVDARIAFRSKSSSRESDQLDIQAMEENLEKLGADIMKEVTGFCEERPIKKDVLEIRENEVKKEPLEDAECISPDYSGTTPLQHRVKEEPIEDKFLSEGPPIWELQTDYDMHNAFVPRADSKAITDWVRHKVRECLPYSCADSNKLSRSYSRSQQRPGMIDAYSNYNQSFKWTDFSEHIAFEISQLALRYMPTFRTNFSPFQRQIQTSRKARQNPSMTGQSSTGSMNSNSSSSSEGDDSSSDEELSASFAEKEANQTESTEPAAATLATGLPSMEEIYGCTINPPSKQSMAVYKKYVQMGKLSSGGARPAQTAVAQRDQELAKIMRGITLRPLSDYGTDSYLSVRPPVVPRKSLTIYAEYCRTRSTFNAVPKLEEFDVLYQYVQKL</sequence>
<dbReference type="OrthoDB" id="405996at2759"/>
<evidence type="ECO:0000313" key="5">
    <source>
        <dbReference type="Proteomes" id="UP000000304"/>
    </source>
</evidence>
<feature type="domain" description="ZAD" evidence="3">
    <location>
        <begin position="1"/>
        <end position="76"/>
    </location>
</feature>
<dbReference type="GO" id="GO:1905671">
    <property type="term" value="P:regulation of lysosome organization"/>
    <property type="evidence" value="ECO:0007669"/>
    <property type="project" value="EnsemblMetazoa"/>
</dbReference>
<keyword evidence="1" id="KW-0479">Metal-binding</keyword>
<name>B4QA84_DROSI</name>
<feature type="compositionally biased region" description="Acidic residues" evidence="2">
    <location>
        <begin position="287"/>
        <end position="297"/>
    </location>
</feature>
<feature type="non-terminal residue" evidence="4">
    <location>
        <position position="1"/>
    </location>
</feature>
<dbReference type="GO" id="GO:0008270">
    <property type="term" value="F:zinc ion binding"/>
    <property type="evidence" value="ECO:0007669"/>
    <property type="project" value="UniProtKB-UniRule"/>
</dbReference>